<reference evidence="7 8" key="1">
    <citation type="journal article" date="2021" name="Sci. Rep.">
        <title>Genome sequencing of the multicellular alga Astrephomene provides insights into convergent evolution of germ-soma differentiation.</title>
        <authorList>
            <person name="Yamashita S."/>
            <person name="Yamamoto K."/>
            <person name="Matsuzaki R."/>
            <person name="Suzuki S."/>
            <person name="Yamaguchi H."/>
            <person name="Hirooka S."/>
            <person name="Minakuchi Y."/>
            <person name="Miyagishima S."/>
            <person name="Kawachi M."/>
            <person name="Toyoda A."/>
            <person name="Nozaki H."/>
        </authorList>
    </citation>
    <scope>NUCLEOTIDE SEQUENCE [LARGE SCALE GENOMIC DNA]</scope>
    <source>
        <strain evidence="7 8">NIES-4017</strain>
    </source>
</reference>
<dbReference type="AlphaFoldDB" id="A0AAD3E2U6"/>
<dbReference type="GO" id="GO:0016020">
    <property type="term" value="C:membrane"/>
    <property type="evidence" value="ECO:0007669"/>
    <property type="project" value="InterPro"/>
</dbReference>
<keyword evidence="6" id="KW-0378">Hydrolase</keyword>
<dbReference type="GO" id="GO:1904380">
    <property type="term" value="P:endoplasmic reticulum mannose trimming"/>
    <property type="evidence" value="ECO:0007669"/>
    <property type="project" value="InterPro"/>
</dbReference>
<dbReference type="InterPro" id="IPR001382">
    <property type="entry name" value="Glyco_hydro_47"/>
</dbReference>
<feature type="non-terminal residue" evidence="7">
    <location>
        <position position="414"/>
    </location>
</feature>
<comment type="caution">
    <text evidence="7">The sequence shown here is derived from an EMBL/GenBank/DDBJ whole genome shotgun (WGS) entry which is preliminary data.</text>
</comment>
<evidence type="ECO:0000256" key="4">
    <source>
        <dbReference type="ARBA" id="ARBA00023180"/>
    </source>
</evidence>
<evidence type="ECO:0000313" key="7">
    <source>
        <dbReference type="EMBL" id="GFR52408.1"/>
    </source>
</evidence>
<proteinExistence type="inferred from homology"/>
<keyword evidence="5" id="KW-0479">Metal-binding</keyword>
<dbReference type="Pfam" id="PF01532">
    <property type="entry name" value="Glyco_hydro_47"/>
    <property type="match status" value="1"/>
</dbReference>
<feature type="binding site" evidence="5">
    <location>
        <position position="395"/>
    </location>
    <ligand>
        <name>Ca(2+)</name>
        <dbReference type="ChEBI" id="CHEBI:29108"/>
    </ligand>
</feature>
<evidence type="ECO:0000256" key="2">
    <source>
        <dbReference type="ARBA" id="ARBA00007658"/>
    </source>
</evidence>
<keyword evidence="3" id="KW-0256">Endoplasmic reticulum</keyword>
<dbReference type="PANTHER" id="PTHR45679">
    <property type="entry name" value="ER DEGRADATION-ENHANCING ALPHA-MANNOSIDASE-LIKE PROTEIN 2"/>
    <property type="match status" value="1"/>
</dbReference>
<dbReference type="Proteomes" id="UP001054857">
    <property type="component" value="Unassembled WGS sequence"/>
</dbReference>
<evidence type="ECO:0000256" key="1">
    <source>
        <dbReference type="ARBA" id="ARBA00004240"/>
    </source>
</evidence>
<dbReference type="InterPro" id="IPR044674">
    <property type="entry name" value="EDEM1/2/3"/>
</dbReference>
<keyword evidence="5" id="KW-0106">Calcium</keyword>
<dbReference type="GO" id="GO:0005975">
    <property type="term" value="P:carbohydrate metabolic process"/>
    <property type="evidence" value="ECO:0007669"/>
    <property type="project" value="InterPro"/>
</dbReference>
<keyword evidence="8" id="KW-1185">Reference proteome</keyword>
<comment type="subcellular location">
    <subcellularLocation>
        <location evidence="1">Endoplasmic reticulum</location>
    </subcellularLocation>
</comment>
<keyword evidence="4" id="KW-0325">Glycoprotein</keyword>
<comment type="similarity">
    <text evidence="2 6">Belongs to the glycosyl hydrolase 47 family.</text>
</comment>
<evidence type="ECO:0000256" key="5">
    <source>
        <dbReference type="PIRSR" id="PIRSR601382-2"/>
    </source>
</evidence>
<dbReference type="EMBL" id="BMAR01000064">
    <property type="protein sequence ID" value="GFR52408.1"/>
    <property type="molecule type" value="Genomic_DNA"/>
</dbReference>
<evidence type="ECO:0000313" key="8">
    <source>
        <dbReference type="Proteomes" id="UP001054857"/>
    </source>
</evidence>
<dbReference type="PRINTS" id="PR00747">
    <property type="entry name" value="GLYHDRLASE47"/>
</dbReference>
<feature type="non-terminal residue" evidence="7">
    <location>
        <position position="1"/>
    </location>
</feature>
<dbReference type="EC" id="3.2.1.-" evidence="6"/>
<gene>
    <name evidence="7" type="ORF">Agub_g14979</name>
</gene>
<dbReference type="InterPro" id="IPR036026">
    <property type="entry name" value="Seven-hairpin_glycosidases"/>
</dbReference>
<dbReference type="GO" id="GO:0044322">
    <property type="term" value="C:endoplasmic reticulum quality control compartment"/>
    <property type="evidence" value="ECO:0007669"/>
    <property type="project" value="GOC"/>
</dbReference>
<name>A0AAD3E2U6_9CHLO</name>
<evidence type="ECO:0000256" key="3">
    <source>
        <dbReference type="ARBA" id="ARBA00022824"/>
    </source>
</evidence>
<protein>
    <recommendedName>
        <fullName evidence="6">alpha-1,2-Mannosidase</fullName>
        <ecNumber evidence="6">3.2.1.-</ecNumber>
    </recommendedName>
</protein>
<dbReference type="GO" id="GO:0005509">
    <property type="term" value="F:calcium ion binding"/>
    <property type="evidence" value="ECO:0007669"/>
    <property type="project" value="InterPro"/>
</dbReference>
<organism evidence="7 8">
    <name type="scientific">Astrephomene gubernaculifera</name>
    <dbReference type="NCBI Taxonomy" id="47775"/>
    <lineage>
        <taxon>Eukaryota</taxon>
        <taxon>Viridiplantae</taxon>
        <taxon>Chlorophyta</taxon>
        <taxon>core chlorophytes</taxon>
        <taxon>Chlorophyceae</taxon>
        <taxon>CS clade</taxon>
        <taxon>Chlamydomonadales</taxon>
        <taxon>Astrephomenaceae</taxon>
        <taxon>Astrephomene</taxon>
    </lineage>
</organism>
<dbReference type="Gene3D" id="1.50.10.10">
    <property type="match status" value="1"/>
</dbReference>
<dbReference type="InterPro" id="IPR012341">
    <property type="entry name" value="6hp_glycosidase-like_sf"/>
</dbReference>
<evidence type="ECO:0000256" key="6">
    <source>
        <dbReference type="RuleBase" id="RU361193"/>
    </source>
</evidence>
<dbReference type="GO" id="GO:0004571">
    <property type="term" value="F:mannosyl-oligosaccharide 1,2-alpha-mannosidase activity"/>
    <property type="evidence" value="ECO:0007669"/>
    <property type="project" value="InterPro"/>
</dbReference>
<keyword evidence="6" id="KW-0326">Glycosidase</keyword>
<accession>A0AAD3E2U6</accession>
<dbReference type="PANTHER" id="PTHR45679:SF5">
    <property type="entry name" value="ER DEGRADATION-ENHANCING ALPHA-MANNOSIDASE-LIKE PROTEIN 1"/>
    <property type="match status" value="1"/>
</dbReference>
<dbReference type="SUPFAM" id="SSF48225">
    <property type="entry name" value="Seven-hairpin glycosidases"/>
    <property type="match status" value="1"/>
</dbReference>
<comment type="cofactor">
    <cofactor evidence="5">
        <name>Ca(2+)</name>
        <dbReference type="ChEBI" id="CHEBI:29108"/>
    </cofactor>
</comment>
<sequence length="414" mass="44730">EEAAAAAVAARAVNVSDRSTGAAAAAGAACAGLGAQQGQGQAAAAADCPPQQQQQQQPELLLATATGTSPPTRPPPPPYDGLLLTRAVELADRLLPAFDTPSGLPALFVHLREGYVRDAYNSTCTACAGTLLLEFGMLTALTGNPVYMDRAEFAARALYGRRSRVTGLVGASLDVGSAEWASRESSIGPGSDSYYEYLLKAYLLFGRSEYLDMFAQLYASSMRWMQLPGSPQGYSFLVDVHMDTGRLARPFVSSLGAFWPGMQALAGQERDAVQLHANFTAAWRAFGWLPELFGVDLGKVHPEDPGYNLRPEHIESTYLLHCLTQDPLYLRVAANIQHTLHTHNRVKCGFTNVNHVDTGQQGDLMESYFLSETAKYLYLLFSSAPALPDYYILSTEGHLLPPLTDPTALAPERL</sequence>